<comment type="caution">
    <text evidence="2">The sequence shown here is derived from an EMBL/GenBank/DDBJ whole genome shotgun (WGS) entry which is preliminary data.</text>
</comment>
<reference evidence="3" key="1">
    <citation type="journal article" date="2019" name="Int. J. Syst. Evol. Microbiol.">
        <title>The Global Catalogue of Microorganisms (GCM) 10K type strain sequencing project: providing services to taxonomists for standard genome sequencing and annotation.</title>
        <authorList>
            <consortium name="The Broad Institute Genomics Platform"/>
            <consortium name="The Broad Institute Genome Sequencing Center for Infectious Disease"/>
            <person name="Wu L."/>
            <person name="Ma J."/>
        </authorList>
    </citation>
    <scope>NUCLEOTIDE SEQUENCE [LARGE SCALE GENOMIC DNA]</scope>
    <source>
        <strain evidence="3">KCTC 52368</strain>
    </source>
</reference>
<dbReference type="RefSeq" id="WP_377767367.1">
    <property type="nucleotide sequence ID" value="NZ_JBHULB010000016.1"/>
</dbReference>
<dbReference type="Gene3D" id="3.40.50.1110">
    <property type="entry name" value="SGNH hydrolase"/>
    <property type="match status" value="2"/>
</dbReference>
<dbReference type="EMBL" id="JBHULB010000016">
    <property type="protein sequence ID" value="MFD2587847.1"/>
    <property type="molecule type" value="Genomic_DNA"/>
</dbReference>
<proteinExistence type="predicted"/>
<organism evidence="2 3">
    <name type="scientific">Croceitalea marina</name>
    <dbReference type="NCBI Taxonomy" id="1775166"/>
    <lineage>
        <taxon>Bacteria</taxon>
        <taxon>Pseudomonadati</taxon>
        <taxon>Bacteroidota</taxon>
        <taxon>Flavobacteriia</taxon>
        <taxon>Flavobacteriales</taxon>
        <taxon>Flavobacteriaceae</taxon>
        <taxon>Croceitalea</taxon>
    </lineage>
</organism>
<keyword evidence="3" id="KW-1185">Reference proteome</keyword>
<gene>
    <name evidence="2" type="ORF">ACFSQJ_12950</name>
</gene>
<dbReference type="Proteomes" id="UP001597526">
    <property type="component" value="Unassembled WGS sequence"/>
</dbReference>
<dbReference type="PROSITE" id="PS51257">
    <property type="entry name" value="PROKAR_LIPOPROTEIN"/>
    <property type="match status" value="1"/>
</dbReference>
<sequence length="505" mass="51509">MKKFLALLSMFGLIFVSCSDDDTVADTTPTPPTPITFTSGSADFSNYVSLGNSLTAGFSDAALFQSGQTASFPNMLASNFELAGGGSFNIPFMADDLGGLTLGGTPISGNRLILSFASGSPAPVPVSGQGSTEVSNVLSGPFNNMGVPGAKSYHLLAPGYGNVAGVGSTANPYFVRFASSPNTTILADAAAQNASFFSLWIGNNDVLGYATSGGAGVDQTGNLDPSTYGGSDVSDPNVVAGSINAILQAMTANNAKGVIANIPDVTTIPFLTTVPHNPVPLDAATADLLNGAYAAYNQALLAFSTNQNPLGAPQITPEEAAKRTISFQAGQGNAVVILDEDLTDLSVFSSALINMRQATADDLLVLTSSTFIGSLANPADPTSINGVAVPLADNWVLTPEEQQIANAAVTAYNQVIAGLATQYDLALVDANSLLVELGANGFTQADGSVVTANFGTGGGFSLDGVHPSPRGYAILANAFVEAINTKYGSNLPGVNPLDFTGLYIK</sequence>
<evidence type="ECO:0000313" key="3">
    <source>
        <dbReference type="Proteomes" id="UP001597526"/>
    </source>
</evidence>
<dbReference type="InterPro" id="IPR036514">
    <property type="entry name" value="SGNH_hydro_sf"/>
</dbReference>
<protein>
    <submittedName>
        <fullName evidence="2">G-D-S-L family lipolytic protein</fullName>
    </submittedName>
</protein>
<evidence type="ECO:0000256" key="1">
    <source>
        <dbReference type="SAM" id="SignalP"/>
    </source>
</evidence>
<name>A0ABW5MX97_9FLAO</name>
<evidence type="ECO:0000313" key="2">
    <source>
        <dbReference type="EMBL" id="MFD2587847.1"/>
    </source>
</evidence>
<feature type="chain" id="PRO_5045733563" evidence="1">
    <location>
        <begin position="21"/>
        <end position="505"/>
    </location>
</feature>
<keyword evidence="1" id="KW-0732">Signal</keyword>
<feature type="signal peptide" evidence="1">
    <location>
        <begin position="1"/>
        <end position="20"/>
    </location>
</feature>
<accession>A0ABW5MX97</accession>
<dbReference type="SUPFAM" id="SSF52266">
    <property type="entry name" value="SGNH hydrolase"/>
    <property type="match status" value="2"/>
</dbReference>